<dbReference type="KEGG" id="tob:V4D31_00080"/>
<dbReference type="Gene3D" id="3.40.50.150">
    <property type="entry name" value="Vaccinia Virus protein VP39"/>
    <property type="match status" value="1"/>
</dbReference>
<dbReference type="InterPro" id="IPR002941">
    <property type="entry name" value="DNA_methylase_N4/N6"/>
</dbReference>
<evidence type="ECO:0000256" key="3">
    <source>
        <dbReference type="SAM" id="Coils"/>
    </source>
</evidence>
<accession>A0AAU8H0X8</accession>
<protein>
    <submittedName>
        <fullName evidence="5">DNA methyltransferase</fullName>
    </submittedName>
</protein>
<evidence type="ECO:0000256" key="2">
    <source>
        <dbReference type="ARBA" id="ARBA00022679"/>
    </source>
</evidence>
<dbReference type="GO" id="GO:0003677">
    <property type="term" value="F:DNA binding"/>
    <property type="evidence" value="ECO:0007669"/>
    <property type="project" value="InterPro"/>
</dbReference>
<dbReference type="Pfam" id="PF01555">
    <property type="entry name" value="N6_N4_Mtase"/>
    <property type="match status" value="1"/>
</dbReference>
<feature type="domain" description="DNA methylase N-4/N-6" evidence="4">
    <location>
        <begin position="58"/>
        <end position="166"/>
    </location>
</feature>
<dbReference type="SUPFAM" id="SSF53335">
    <property type="entry name" value="S-adenosyl-L-methionine-dependent methyltransferases"/>
    <property type="match status" value="3"/>
</dbReference>
<reference evidence="5" key="1">
    <citation type="submission" date="2024-01" db="EMBL/GenBank/DDBJ databases">
        <title>The first autotrophic representatives of the genus Thermodesulfovibrio.</title>
        <authorList>
            <person name="Maltseva A.I."/>
            <person name="Elcheninov A.G."/>
            <person name="Kublanov I.V."/>
            <person name="Lebedinsky A.V."/>
            <person name="Frolov E.N."/>
        </authorList>
    </citation>
    <scope>NUCLEOTIDE SEQUENCE</scope>
    <source>
        <strain evidence="5">3462-1</strain>
    </source>
</reference>
<evidence type="ECO:0000313" key="5">
    <source>
        <dbReference type="EMBL" id="XCH48567.1"/>
    </source>
</evidence>
<feature type="coiled-coil region" evidence="3">
    <location>
        <begin position="182"/>
        <end position="209"/>
    </location>
</feature>
<keyword evidence="3" id="KW-0175">Coiled coil</keyword>
<dbReference type="GO" id="GO:0032259">
    <property type="term" value="P:methylation"/>
    <property type="evidence" value="ECO:0007669"/>
    <property type="project" value="UniProtKB-KW"/>
</dbReference>
<organism evidence="5">
    <name type="scientific">Thermodesulfovibrio obliviosus</name>
    <dbReference type="NCBI Taxonomy" id="3118332"/>
    <lineage>
        <taxon>Bacteria</taxon>
        <taxon>Pseudomonadati</taxon>
        <taxon>Nitrospirota</taxon>
        <taxon>Thermodesulfovibrionia</taxon>
        <taxon>Thermodesulfovibrionales</taxon>
        <taxon>Thermodesulfovibrionaceae</taxon>
        <taxon>Thermodesulfovibrio</taxon>
    </lineage>
</organism>
<name>A0AAU8H0X8_9BACT</name>
<evidence type="ECO:0000256" key="1">
    <source>
        <dbReference type="ARBA" id="ARBA00022603"/>
    </source>
</evidence>
<evidence type="ECO:0000259" key="4">
    <source>
        <dbReference type="Pfam" id="PF01555"/>
    </source>
</evidence>
<keyword evidence="1 5" id="KW-0489">Methyltransferase</keyword>
<dbReference type="InterPro" id="IPR029063">
    <property type="entry name" value="SAM-dependent_MTases_sf"/>
</dbReference>
<dbReference type="RefSeq" id="WP_353686208.1">
    <property type="nucleotide sequence ID" value="NZ_CP144374.1"/>
</dbReference>
<dbReference type="EMBL" id="CP144374">
    <property type="protein sequence ID" value="XCH48567.1"/>
    <property type="molecule type" value="Genomic_DNA"/>
</dbReference>
<dbReference type="REBASE" id="852955">
    <property type="entry name" value="M1.Tsp34621ORF80P"/>
</dbReference>
<dbReference type="FunFam" id="3.40.50.150:FF:000908">
    <property type="entry name" value="Modification methylase MjaII"/>
    <property type="match status" value="1"/>
</dbReference>
<dbReference type="AlphaFoldDB" id="A0AAU8H0X8"/>
<dbReference type="GO" id="GO:0008170">
    <property type="term" value="F:N-methyltransferase activity"/>
    <property type="evidence" value="ECO:0007669"/>
    <property type="project" value="InterPro"/>
</dbReference>
<proteinExistence type="predicted"/>
<keyword evidence="2" id="KW-0808">Transferase</keyword>
<sequence>MEQKTLFENWGKKLINLKEASIWASNYLNRKVTISNISYLIQYGRLKKYGSNGNPLVDIEELKNYYDSFSKEKNWQKILGEDINWHLSFAQYTEAERTKHVHRLHPYKGKFIPQLVEYFLDSHTDEFKKEVYFHKGDIVLDPFCGSGTTLVQANELGMHAIGIDISFFNTLISNVKVEKHNLILIEDTIRELNSRLKEFQKTKNNILFEEHLLSELTKFNNKYFPSPEYKRKVANGTIKENEYAKDKEKEFLTIYNELVQKYQIKIKQDKNETFLDKWFLDPVRKEIDFLSQEIKKINNIDVKNVLTIILSRTARSCRATTHSDLATLKEPVTTTYYCKKHGKICKPIFSIKKWWDFYTRDTLTRLKEFDKLRTNTFQICLTGDSRTIDIYEEIKKANPEFGELLLRQKIKGIFSSPPYVGLIDYHEQHAYAYEIFGFERNDELEIGPLSKGQGEEQRNSYIKGVAEVLINCKKYLQDDYDVFLVANDKFNLYPKIAELAGMKIVKEFKRPVLCRVEKDRETPYSESIFHLKEG</sequence>
<gene>
    <name evidence="5" type="ORF">V4D31_00080</name>
</gene>